<dbReference type="EMBL" id="JANZXA010000001">
    <property type="protein sequence ID" value="MCT2398383.1"/>
    <property type="molecule type" value="Genomic_DNA"/>
</dbReference>
<evidence type="ECO:0000256" key="5">
    <source>
        <dbReference type="ARBA" id="ARBA00022519"/>
    </source>
</evidence>
<dbReference type="PANTHER" id="PTHR30386">
    <property type="entry name" value="MEMBRANE FUSION SUBUNIT OF EMRAB-TOLC MULTIDRUG EFFLUX PUMP"/>
    <property type="match status" value="1"/>
</dbReference>
<keyword evidence="7 9" id="KW-1133">Transmembrane helix</keyword>
<keyword evidence="14" id="KW-1185">Reference proteome</keyword>
<evidence type="ECO:0000259" key="12">
    <source>
        <dbReference type="Pfam" id="PF26002"/>
    </source>
</evidence>
<evidence type="ECO:0000256" key="10">
    <source>
        <dbReference type="SAM" id="Coils"/>
    </source>
</evidence>
<dbReference type="Gene3D" id="2.40.50.100">
    <property type="match status" value="1"/>
</dbReference>
<evidence type="ECO:0000256" key="9">
    <source>
        <dbReference type="RuleBase" id="RU365093"/>
    </source>
</evidence>
<comment type="subcellular location">
    <subcellularLocation>
        <location evidence="1 9">Cell inner membrane</location>
        <topology evidence="1 9">Single-pass membrane protein</topology>
    </subcellularLocation>
</comment>
<evidence type="ECO:0000259" key="11">
    <source>
        <dbReference type="Pfam" id="PF25994"/>
    </source>
</evidence>
<dbReference type="InterPro" id="IPR010129">
    <property type="entry name" value="T1SS_HlyD"/>
</dbReference>
<protein>
    <recommendedName>
        <fullName evidence="9">Membrane fusion protein (MFP) family protein</fullName>
    </recommendedName>
</protein>
<keyword evidence="5 9" id="KW-0997">Cell inner membrane</keyword>
<dbReference type="Pfam" id="PF25994">
    <property type="entry name" value="HH_AprE"/>
    <property type="match status" value="1"/>
</dbReference>
<evidence type="ECO:0000313" key="14">
    <source>
        <dbReference type="Proteomes" id="UP001165583"/>
    </source>
</evidence>
<evidence type="ECO:0000256" key="6">
    <source>
        <dbReference type="ARBA" id="ARBA00022692"/>
    </source>
</evidence>
<organism evidence="13 14">
    <name type="scientific">Novosphingobium mangrovi</name>
    <name type="common">ex Huang et al. 2023</name>
    <dbReference type="NCBI Taxonomy" id="2976432"/>
    <lineage>
        <taxon>Bacteria</taxon>
        <taxon>Pseudomonadati</taxon>
        <taxon>Pseudomonadota</taxon>
        <taxon>Alphaproteobacteria</taxon>
        <taxon>Sphingomonadales</taxon>
        <taxon>Sphingomonadaceae</taxon>
        <taxon>Novosphingobium</taxon>
    </lineage>
</organism>
<dbReference type="NCBIfam" id="TIGR01843">
    <property type="entry name" value="type_I_hlyD"/>
    <property type="match status" value="1"/>
</dbReference>
<feature type="domain" description="AprE-like beta-barrel" evidence="12">
    <location>
        <begin position="336"/>
        <end position="424"/>
    </location>
</feature>
<dbReference type="InterPro" id="IPR050739">
    <property type="entry name" value="MFP"/>
</dbReference>
<evidence type="ECO:0000256" key="7">
    <source>
        <dbReference type="ARBA" id="ARBA00022989"/>
    </source>
</evidence>
<evidence type="ECO:0000313" key="13">
    <source>
        <dbReference type="EMBL" id="MCT2398383.1"/>
    </source>
</evidence>
<proteinExistence type="inferred from homology"/>
<dbReference type="Proteomes" id="UP001165583">
    <property type="component" value="Unassembled WGS sequence"/>
</dbReference>
<dbReference type="Pfam" id="PF26002">
    <property type="entry name" value="Beta-barrel_AprE"/>
    <property type="match status" value="1"/>
</dbReference>
<sequence>MSTMLMEIDTVERAIHSADTMREGMSKTVRTATASIILFTVGIVGSAALLPMGSAVVGSGEVQAESLVKEISHPTGGVISAMLVKEGDHVKKGDVLIRFDSTVSGANAEYSGMTVTQLLATRARLQAVQLARPSITFPDELANSTDPAAKQAMEDQQRLFELDQQKNASMRAQLTQRIAQYQQEIVASQRQAAAMNQQYALIVPERDGLRKLWDKRLVSINRLNQIERTAVELKGQSASLSAQMAQSRARIGEVREQILNMEQTVRSDAGTQLMTVNSQLNDQRVRAASASDTYDRSAVRAPYGGVIDKLAFNTIGSFVPPAQQIVEIVPDDDRMEVTTQINPMDIDQVRVGQDARVRFTAFSAPSTPEVTGKVVFVSADRAQDNRTGISYYRARIALTRDDLKKIGDTKLKSGMPAEVFITTGYRTMLSYITKPLRDQFARAFLES</sequence>
<feature type="transmembrane region" description="Helical" evidence="9">
    <location>
        <begin position="31"/>
        <end position="50"/>
    </location>
</feature>
<dbReference type="PRINTS" id="PR01490">
    <property type="entry name" value="RTXTOXIND"/>
</dbReference>
<dbReference type="PANTHER" id="PTHR30386:SF17">
    <property type="entry name" value="ALKALINE PROTEASE SECRETION PROTEIN APRE"/>
    <property type="match status" value="1"/>
</dbReference>
<keyword evidence="4 9" id="KW-1003">Cell membrane</keyword>
<evidence type="ECO:0000256" key="4">
    <source>
        <dbReference type="ARBA" id="ARBA00022475"/>
    </source>
</evidence>
<feature type="coiled-coil region" evidence="10">
    <location>
        <begin position="223"/>
        <end position="264"/>
    </location>
</feature>
<keyword evidence="8 9" id="KW-0472">Membrane</keyword>
<comment type="similarity">
    <text evidence="2 9">Belongs to the membrane fusion protein (MFP) (TC 8.A.1) family.</text>
</comment>
<feature type="domain" description="AprE-like long alpha-helical hairpin" evidence="11">
    <location>
        <begin position="114"/>
        <end position="292"/>
    </location>
</feature>
<evidence type="ECO:0000256" key="8">
    <source>
        <dbReference type="ARBA" id="ARBA00023136"/>
    </source>
</evidence>
<accession>A0ABT2I147</accession>
<evidence type="ECO:0000256" key="3">
    <source>
        <dbReference type="ARBA" id="ARBA00022448"/>
    </source>
</evidence>
<keyword evidence="6 9" id="KW-0812">Transmembrane</keyword>
<gene>
    <name evidence="13" type="ORF">NZK81_02360</name>
</gene>
<dbReference type="RefSeq" id="WP_260043514.1">
    <property type="nucleotide sequence ID" value="NZ_JANZXA010000001.1"/>
</dbReference>
<keyword evidence="3 9" id="KW-0813">Transport</keyword>
<dbReference type="InterPro" id="IPR058781">
    <property type="entry name" value="HH_AprE-like"/>
</dbReference>
<comment type="caution">
    <text evidence="13">The sequence shown here is derived from an EMBL/GenBank/DDBJ whole genome shotgun (WGS) entry which is preliminary data.</text>
</comment>
<reference evidence="13" key="1">
    <citation type="submission" date="2022-09" db="EMBL/GenBank/DDBJ databases">
        <title>Novosphingobium sp. Nov., a polycyclic aromatic hydrocarbon-degrading bacterium isolated form mangrove sediments in HongKong.</title>
        <authorList>
            <person name="Hu Z."/>
        </authorList>
    </citation>
    <scope>NUCLEOTIDE SEQUENCE</scope>
    <source>
        <strain evidence="13">HK4-1</strain>
    </source>
</reference>
<name>A0ABT2I147_9SPHN</name>
<keyword evidence="10" id="KW-0175">Coiled coil</keyword>
<evidence type="ECO:0000256" key="1">
    <source>
        <dbReference type="ARBA" id="ARBA00004377"/>
    </source>
</evidence>
<dbReference type="InterPro" id="IPR058982">
    <property type="entry name" value="Beta-barrel_AprE"/>
</dbReference>
<evidence type="ECO:0000256" key="2">
    <source>
        <dbReference type="ARBA" id="ARBA00009477"/>
    </source>
</evidence>
<feature type="coiled-coil region" evidence="10">
    <location>
        <begin position="171"/>
        <end position="198"/>
    </location>
</feature>
<dbReference type="Gene3D" id="2.40.30.170">
    <property type="match status" value="1"/>
</dbReference>